<evidence type="ECO:0000256" key="3">
    <source>
        <dbReference type="ARBA" id="ARBA00022801"/>
    </source>
</evidence>
<comment type="caution">
    <text evidence="9">The sequence shown here is derived from an EMBL/GenBank/DDBJ whole genome shotgun (WGS) entry which is preliminary data.</text>
</comment>
<comment type="function">
    <text evidence="7">This enzyme is involved in nucleotide metabolism: it produces dUMP, the immediate precursor of thymidine nucleotides and it decreases the intracellular concentration of dUTP so that uracil cannot be incorporated into DNA.</text>
</comment>
<evidence type="ECO:0000256" key="4">
    <source>
        <dbReference type="ARBA" id="ARBA00022842"/>
    </source>
</evidence>
<evidence type="ECO:0000313" key="10">
    <source>
        <dbReference type="Proteomes" id="UP000245379"/>
    </source>
</evidence>
<evidence type="ECO:0000313" key="9">
    <source>
        <dbReference type="EMBL" id="PWS27266.1"/>
    </source>
</evidence>
<keyword evidence="10" id="KW-1185">Reference proteome</keyword>
<dbReference type="GO" id="GO:0006226">
    <property type="term" value="P:dUMP biosynthetic process"/>
    <property type="evidence" value="ECO:0007669"/>
    <property type="project" value="UniProtKB-UniRule"/>
</dbReference>
<dbReference type="EC" id="3.6.1.23" evidence="7"/>
<comment type="catalytic activity">
    <reaction evidence="6 7">
        <text>dUTP + H2O = dUMP + diphosphate + H(+)</text>
        <dbReference type="Rhea" id="RHEA:10248"/>
        <dbReference type="ChEBI" id="CHEBI:15377"/>
        <dbReference type="ChEBI" id="CHEBI:15378"/>
        <dbReference type="ChEBI" id="CHEBI:33019"/>
        <dbReference type="ChEBI" id="CHEBI:61555"/>
        <dbReference type="ChEBI" id="CHEBI:246422"/>
        <dbReference type="EC" id="3.6.1.23"/>
    </reaction>
</comment>
<keyword evidence="4 7" id="KW-0460">Magnesium</keyword>
<sequence length="144" mass="15896">MEIKIVNKSQHPLPQYETAHAAGMDLRASITEEIILKPLQRLLIPTGLYIELPIGFEAQIRPRSGLAFKYGISIVNAPGTIDADYRGELKVLLVNLSDTDFTINDGDRVAQMVVAKHETVIWQPVDELTETARGEGGYGHTGKK</sequence>
<dbReference type="Gene3D" id="2.70.40.10">
    <property type="match status" value="1"/>
</dbReference>
<dbReference type="FunFam" id="2.70.40.10:FF:000002">
    <property type="entry name" value="dUTP diphosphatase"/>
    <property type="match status" value="1"/>
</dbReference>
<dbReference type="RefSeq" id="WP_109926599.1">
    <property type="nucleotide sequence ID" value="NZ_QGNZ01000003.1"/>
</dbReference>
<evidence type="ECO:0000256" key="7">
    <source>
        <dbReference type="HAMAP-Rule" id="MF_00116"/>
    </source>
</evidence>
<feature type="domain" description="dUTPase-like" evidence="8">
    <location>
        <begin position="12"/>
        <end position="142"/>
    </location>
</feature>
<dbReference type="HAMAP" id="MF_00116">
    <property type="entry name" value="dUTPase_bact"/>
    <property type="match status" value="1"/>
</dbReference>
<dbReference type="NCBIfam" id="TIGR00576">
    <property type="entry name" value="dut"/>
    <property type="match status" value="1"/>
</dbReference>
<proteinExistence type="inferred from homology"/>
<comment type="pathway">
    <text evidence="7">Pyrimidine metabolism; dUMP biosynthesis; dUMP from dCTP (dUTP route): step 2/2.</text>
</comment>
<feature type="binding site" evidence="7">
    <location>
        <begin position="63"/>
        <end position="65"/>
    </location>
    <ligand>
        <name>substrate</name>
    </ligand>
</feature>
<dbReference type="PANTHER" id="PTHR11241:SF0">
    <property type="entry name" value="DEOXYURIDINE 5'-TRIPHOSPHATE NUCLEOTIDOHYDROLASE"/>
    <property type="match status" value="1"/>
</dbReference>
<dbReference type="NCBIfam" id="NF001862">
    <property type="entry name" value="PRK00601.1"/>
    <property type="match status" value="1"/>
</dbReference>
<keyword evidence="3 7" id="KW-0378">Hydrolase</keyword>
<reference evidence="9 10" key="1">
    <citation type="submission" date="2018-05" db="EMBL/GenBank/DDBJ databases">
        <title>Pedobacter paludis sp. nov., isolated from wetland soil.</title>
        <authorList>
            <person name="Zhang Y."/>
            <person name="Wang G."/>
        </authorList>
    </citation>
    <scope>NUCLEOTIDE SEQUENCE [LARGE SCALE GENOMIC DNA]</scope>
    <source>
        <strain evidence="9 10">KCTC22721</strain>
    </source>
</reference>
<dbReference type="GO" id="GO:0046081">
    <property type="term" value="P:dUTP catabolic process"/>
    <property type="evidence" value="ECO:0007669"/>
    <property type="project" value="InterPro"/>
</dbReference>
<organism evidence="9 10">
    <name type="scientific">Pedobacter yonginense</name>
    <dbReference type="NCBI Taxonomy" id="651869"/>
    <lineage>
        <taxon>Bacteria</taxon>
        <taxon>Pseudomonadati</taxon>
        <taxon>Bacteroidota</taxon>
        <taxon>Sphingobacteriia</taxon>
        <taxon>Sphingobacteriales</taxon>
        <taxon>Sphingobacteriaceae</taxon>
        <taxon>Pedobacter</taxon>
    </lineage>
</organism>
<dbReference type="AlphaFoldDB" id="A0A317EPP8"/>
<dbReference type="UniPathway" id="UPA00610">
    <property type="reaction ID" value="UER00666"/>
</dbReference>
<comment type="caution">
    <text evidence="7">Lacks conserved residue(s) required for the propagation of feature annotation.</text>
</comment>
<dbReference type="InterPro" id="IPR008181">
    <property type="entry name" value="dUTPase"/>
</dbReference>
<gene>
    <name evidence="7" type="primary">dut</name>
    <name evidence="9" type="ORF">DHW03_14855</name>
</gene>
<dbReference type="CDD" id="cd07557">
    <property type="entry name" value="trimeric_dUTPase"/>
    <property type="match status" value="1"/>
</dbReference>
<dbReference type="EMBL" id="QGNZ01000003">
    <property type="protein sequence ID" value="PWS27266.1"/>
    <property type="molecule type" value="Genomic_DNA"/>
</dbReference>
<dbReference type="GO" id="GO:0000287">
    <property type="term" value="F:magnesium ion binding"/>
    <property type="evidence" value="ECO:0007669"/>
    <property type="project" value="UniProtKB-UniRule"/>
</dbReference>
<accession>A0A317EPP8</accession>
<keyword evidence="5 7" id="KW-0546">Nucleotide metabolism</keyword>
<evidence type="ECO:0000256" key="5">
    <source>
        <dbReference type="ARBA" id="ARBA00023080"/>
    </source>
</evidence>
<dbReference type="Proteomes" id="UP000245379">
    <property type="component" value="Unassembled WGS sequence"/>
</dbReference>
<evidence type="ECO:0000259" key="8">
    <source>
        <dbReference type="Pfam" id="PF00692"/>
    </source>
</evidence>
<comment type="cofactor">
    <cofactor evidence="7">
        <name>Mg(2+)</name>
        <dbReference type="ChEBI" id="CHEBI:18420"/>
    </cofactor>
</comment>
<evidence type="ECO:0000256" key="6">
    <source>
        <dbReference type="ARBA" id="ARBA00047686"/>
    </source>
</evidence>
<dbReference type="InterPro" id="IPR036157">
    <property type="entry name" value="dUTPase-like_sf"/>
</dbReference>
<keyword evidence="2 7" id="KW-0479">Metal-binding</keyword>
<name>A0A317EPP8_9SPHI</name>
<feature type="binding site" evidence="7">
    <location>
        <begin position="80"/>
        <end position="82"/>
    </location>
    <ligand>
        <name>substrate</name>
    </ligand>
</feature>
<dbReference type="OrthoDB" id="9809956at2"/>
<dbReference type="InterPro" id="IPR033704">
    <property type="entry name" value="dUTPase_trimeric"/>
</dbReference>
<dbReference type="SUPFAM" id="SSF51283">
    <property type="entry name" value="dUTPase-like"/>
    <property type="match status" value="1"/>
</dbReference>
<feature type="binding site" evidence="7">
    <location>
        <position position="76"/>
    </location>
    <ligand>
        <name>substrate</name>
    </ligand>
</feature>
<protein>
    <recommendedName>
        <fullName evidence="7">Deoxyuridine 5'-triphosphate nucleotidohydrolase</fullName>
        <shortName evidence="7">dUTPase</shortName>
        <ecNumber evidence="7">3.6.1.23</ecNumber>
    </recommendedName>
    <alternativeName>
        <fullName evidence="7">dUTP pyrophosphatase</fullName>
    </alternativeName>
</protein>
<dbReference type="Pfam" id="PF00692">
    <property type="entry name" value="dUTPase"/>
    <property type="match status" value="1"/>
</dbReference>
<evidence type="ECO:0000256" key="1">
    <source>
        <dbReference type="ARBA" id="ARBA00006581"/>
    </source>
</evidence>
<comment type="similarity">
    <text evidence="1 7">Belongs to the dUTPase family.</text>
</comment>
<dbReference type="GO" id="GO:0004170">
    <property type="term" value="F:dUTP diphosphatase activity"/>
    <property type="evidence" value="ECO:0007669"/>
    <property type="project" value="UniProtKB-UniRule"/>
</dbReference>
<dbReference type="PANTHER" id="PTHR11241">
    <property type="entry name" value="DEOXYURIDINE 5'-TRIPHOSPHATE NUCLEOTIDOHYDROLASE"/>
    <property type="match status" value="1"/>
</dbReference>
<evidence type="ECO:0000256" key="2">
    <source>
        <dbReference type="ARBA" id="ARBA00022723"/>
    </source>
</evidence>
<dbReference type="InterPro" id="IPR029054">
    <property type="entry name" value="dUTPase-like"/>
</dbReference>